<gene>
    <name evidence="12 13" type="primary">corA</name>
    <name evidence="13" type="ORF">E4V82_16260</name>
</gene>
<accession>A0A5N7IRS2</accession>
<protein>
    <recommendedName>
        <fullName evidence="12">Magnesium transport protein CorA</fullName>
    </recommendedName>
</protein>
<comment type="caution">
    <text evidence="13">The sequence shown here is derived from an EMBL/GenBank/DDBJ whole genome shotgun (WGS) entry which is preliminary data.</text>
</comment>
<dbReference type="AlphaFoldDB" id="A0A5N7IRS2"/>
<evidence type="ECO:0000256" key="9">
    <source>
        <dbReference type="ARBA" id="ARBA00023136"/>
    </source>
</evidence>
<evidence type="ECO:0000256" key="7">
    <source>
        <dbReference type="ARBA" id="ARBA00022989"/>
    </source>
</evidence>
<evidence type="ECO:0000256" key="6">
    <source>
        <dbReference type="ARBA" id="ARBA00022842"/>
    </source>
</evidence>
<evidence type="ECO:0000256" key="12">
    <source>
        <dbReference type="RuleBase" id="RU362010"/>
    </source>
</evidence>
<feature type="transmembrane region" description="Helical" evidence="12">
    <location>
        <begin position="271"/>
        <end position="291"/>
    </location>
</feature>
<sequence length="329" mass="38768">MSINDTSLKGEILLITYINNKAHEFNDLEQAFSEDPDTKEMFWLNISNPTANDFKFLKNKFNFHHLTIEDCMHKAKRSKINDYNDYHFLIISTTDNNVSNAFSYNNIYIYISLNYIITIHYGENKSIKKIMNDINNGLSIVSNGSDFVLYNILDDAIDQLFVVTDKVEEKINFLEEESMNNPVQSTLNNIMKIKKTVIKLRRVVSPLREVLNTLLRHDDIITEKYRVYFTDIYDHALRIYDLIESDHEMVTSCLELYSSQLSNSMNKVMKVLTIITTIMMPLTIITGIYGMNFQDMPELHYKYGYFITIFIMFFISFCEIIYFNKKKWL</sequence>
<dbReference type="Pfam" id="PF01544">
    <property type="entry name" value="CorA"/>
    <property type="match status" value="1"/>
</dbReference>
<comment type="function">
    <text evidence="11">Mediates influx of magnesium ions. Alternates between open and closed states. Activated by low cytoplasmic Mg(2+) levels. Inactive when cytoplasmic Mg(2+) levels are high.</text>
</comment>
<dbReference type="InterPro" id="IPR045863">
    <property type="entry name" value="CorA_TM1_TM2"/>
</dbReference>
<dbReference type="InterPro" id="IPR004488">
    <property type="entry name" value="Mg/Co-transport_prot_CorA"/>
</dbReference>
<dbReference type="Gene3D" id="1.20.58.340">
    <property type="entry name" value="Magnesium transport protein CorA, transmembrane region"/>
    <property type="match status" value="2"/>
</dbReference>
<feature type="transmembrane region" description="Helical" evidence="12">
    <location>
        <begin position="303"/>
        <end position="323"/>
    </location>
</feature>
<dbReference type="NCBIfam" id="TIGR00383">
    <property type="entry name" value="corA"/>
    <property type="match status" value="1"/>
</dbReference>
<dbReference type="EMBL" id="SPSF01000041">
    <property type="protein sequence ID" value="MPQ63655.1"/>
    <property type="molecule type" value="Genomic_DNA"/>
</dbReference>
<dbReference type="Proteomes" id="UP000342249">
    <property type="component" value="Unassembled WGS sequence"/>
</dbReference>
<keyword evidence="4 12" id="KW-1003">Cell membrane</keyword>
<evidence type="ECO:0000256" key="2">
    <source>
        <dbReference type="ARBA" id="ARBA00009765"/>
    </source>
</evidence>
<evidence type="ECO:0000256" key="11">
    <source>
        <dbReference type="ARBA" id="ARBA00045497"/>
    </source>
</evidence>
<dbReference type="PANTHER" id="PTHR46494">
    <property type="entry name" value="CORA FAMILY METAL ION TRANSPORTER (EUROFUNG)"/>
    <property type="match status" value="1"/>
</dbReference>
<dbReference type="CDD" id="cd12822">
    <property type="entry name" value="TmCorA-like"/>
    <property type="match status" value="1"/>
</dbReference>
<proteinExistence type="inferred from homology"/>
<dbReference type="SUPFAM" id="SSF144083">
    <property type="entry name" value="Magnesium transport protein CorA, transmembrane region"/>
    <property type="match status" value="1"/>
</dbReference>
<keyword evidence="3 12" id="KW-0813">Transport</keyword>
<name>A0A5N7IRS2_9CLOT</name>
<dbReference type="SUPFAM" id="SSF143865">
    <property type="entry name" value="CorA soluble domain-like"/>
    <property type="match status" value="1"/>
</dbReference>
<evidence type="ECO:0000256" key="5">
    <source>
        <dbReference type="ARBA" id="ARBA00022692"/>
    </source>
</evidence>
<evidence type="ECO:0000256" key="3">
    <source>
        <dbReference type="ARBA" id="ARBA00022448"/>
    </source>
</evidence>
<keyword evidence="6 12" id="KW-0460">Magnesium</keyword>
<dbReference type="GO" id="GO:0050897">
    <property type="term" value="F:cobalt ion binding"/>
    <property type="evidence" value="ECO:0007669"/>
    <property type="project" value="TreeGrafter"/>
</dbReference>
<dbReference type="Gene3D" id="3.30.460.20">
    <property type="entry name" value="CorA soluble domain-like"/>
    <property type="match status" value="1"/>
</dbReference>
<dbReference type="GO" id="GO:0015095">
    <property type="term" value="F:magnesium ion transmembrane transporter activity"/>
    <property type="evidence" value="ECO:0007669"/>
    <property type="project" value="UniProtKB-UniRule"/>
</dbReference>
<evidence type="ECO:0000313" key="13">
    <source>
        <dbReference type="EMBL" id="MPQ63655.1"/>
    </source>
</evidence>
<dbReference type="PANTHER" id="PTHR46494:SF1">
    <property type="entry name" value="CORA FAMILY METAL ION TRANSPORTER (EUROFUNG)"/>
    <property type="match status" value="1"/>
</dbReference>
<dbReference type="GO" id="GO:0005886">
    <property type="term" value="C:plasma membrane"/>
    <property type="evidence" value="ECO:0007669"/>
    <property type="project" value="UniProtKB-SubCell"/>
</dbReference>
<evidence type="ECO:0000256" key="1">
    <source>
        <dbReference type="ARBA" id="ARBA00004651"/>
    </source>
</evidence>
<keyword evidence="7 12" id="KW-1133">Transmembrane helix</keyword>
<dbReference type="GO" id="GO:0015087">
    <property type="term" value="F:cobalt ion transmembrane transporter activity"/>
    <property type="evidence" value="ECO:0007669"/>
    <property type="project" value="UniProtKB-UniRule"/>
</dbReference>
<evidence type="ECO:0000256" key="10">
    <source>
        <dbReference type="ARBA" id="ARBA00034269"/>
    </source>
</evidence>
<dbReference type="InterPro" id="IPR002523">
    <property type="entry name" value="MgTranspt_CorA/ZnTranspt_ZntB"/>
</dbReference>
<organism evidence="13 14">
    <name type="scientific">Clostridium estertheticum</name>
    <dbReference type="NCBI Taxonomy" id="238834"/>
    <lineage>
        <taxon>Bacteria</taxon>
        <taxon>Bacillati</taxon>
        <taxon>Bacillota</taxon>
        <taxon>Clostridia</taxon>
        <taxon>Eubacteriales</taxon>
        <taxon>Clostridiaceae</taxon>
        <taxon>Clostridium</taxon>
    </lineage>
</organism>
<dbReference type="GO" id="GO:0000287">
    <property type="term" value="F:magnesium ion binding"/>
    <property type="evidence" value="ECO:0007669"/>
    <property type="project" value="TreeGrafter"/>
</dbReference>
<evidence type="ECO:0000256" key="8">
    <source>
        <dbReference type="ARBA" id="ARBA00023065"/>
    </source>
</evidence>
<reference evidence="13" key="1">
    <citation type="journal article" date="2019" name="Lett. Appl. Microbiol.">
        <title>A case of 'blown pack' spoilage of vacuum-packaged pork likely associated with Clostridium estertheticum in Canada.</title>
        <authorList>
            <person name="Zhang P."/>
            <person name="Ward P."/>
            <person name="McMullen L.M."/>
            <person name="Yang X."/>
        </authorList>
    </citation>
    <scope>NUCLEOTIDE SEQUENCE [LARGE SCALE GENOMIC DNA]</scope>
    <source>
        <strain evidence="13">MA19</strain>
    </source>
</reference>
<comment type="subcellular location">
    <subcellularLocation>
        <location evidence="1">Cell membrane</location>
        <topology evidence="1">Multi-pass membrane protein</topology>
    </subcellularLocation>
    <subcellularLocation>
        <location evidence="12">Membrane</location>
        <topology evidence="12">Multi-pass membrane protein</topology>
    </subcellularLocation>
</comment>
<keyword evidence="5 12" id="KW-0812">Transmembrane</keyword>
<evidence type="ECO:0000256" key="4">
    <source>
        <dbReference type="ARBA" id="ARBA00022475"/>
    </source>
</evidence>
<dbReference type="FunFam" id="1.20.58.340:FF:000004">
    <property type="entry name" value="Magnesium transport protein CorA"/>
    <property type="match status" value="1"/>
</dbReference>
<evidence type="ECO:0000313" key="14">
    <source>
        <dbReference type="Proteomes" id="UP000342249"/>
    </source>
</evidence>
<keyword evidence="8 12" id="KW-0406">Ion transport</keyword>
<comment type="catalytic activity">
    <reaction evidence="10">
        <text>Mg(2+)(in) = Mg(2+)(out)</text>
        <dbReference type="Rhea" id="RHEA:29827"/>
        <dbReference type="ChEBI" id="CHEBI:18420"/>
    </reaction>
</comment>
<dbReference type="InterPro" id="IPR045861">
    <property type="entry name" value="CorA_cytoplasmic_dom"/>
</dbReference>
<comment type="similarity">
    <text evidence="2 12">Belongs to the CorA metal ion transporter (MIT) (TC 1.A.35) family.</text>
</comment>
<keyword evidence="9 12" id="KW-0472">Membrane</keyword>